<dbReference type="AlphaFoldDB" id="A0A2S4ZZF1"/>
<accession>A0A2S4ZZF1</accession>
<dbReference type="GO" id="GO:0016209">
    <property type="term" value="F:antioxidant activity"/>
    <property type="evidence" value="ECO:0007669"/>
    <property type="project" value="InterPro"/>
</dbReference>
<sequence length="173" mass="19679">MIIGDKLPAFNLKGVDGEMSNQYAYADRYALLVVFTNNSCPVAVAYRNRIKNMLKRYEEDNLGIIRINSTTKNSEAESLEEMKKMYDELKLPHLYLMDEDQTVAKAFGATKVPEAFLFNSKRELVYKGAIDDSWENENMVTRVYLEDAIESALDGIDVDYPEIDPIGCDIILS</sequence>
<dbReference type="PROSITE" id="PS51352">
    <property type="entry name" value="THIOREDOXIN_2"/>
    <property type="match status" value="1"/>
</dbReference>
<dbReference type="PANTHER" id="PTHR43640:SF1">
    <property type="entry name" value="THIOREDOXIN-DEPENDENT PEROXIREDOXIN"/>
    <property type="match status" value="1"/>
</dbReference>
<reference evidence="2 3" key="1">
    <citation type="submission" date="2018-01" db="EMBL/GenBank/DDBJ databases">
        <authorList>
            <person name="Gaut B.S."/>
            <person name="Morton B.R."/>
            <person name="Clegg M.T."/>
            <person name="Duvall M.R."/>
        </authorList>
    </citation>
    <scope>NUCLEOTIDE SEQUENCE [LARGE SCALE GENOMIC DNA]</scope>
    <source>
        <strain evidence="2 3">HR-AV</strain>
    </source>
</reference>
<evidence type="ECO:0000313" key="2">
    <source>
        <dbReference type="EMBL" id="POY35233.1"/>
    </source>
</evidence>
<dbReference type="RefSeq" id="WP_103790119.1">
    <property type="nucleotide sequence ID" value="NZ_PQVF01000012.1"/>
</dbReference>
<name>A0A2S4ZZF1_9SPHI</name>
<dbReference type="OrthoDB" id="9809746at2"/>
<dbReference type="SUPFAM" id="SSF52833">
    <property type="entry name" value="Thioredoxin-like"/>
    <property type="match status" value="1"/>
</dbReference>
<gene>
    <name evidence="2" type="ORF">C3K47_15730</name>
</gene>
<dbReference type="InterPro" id="IPR036249">
    <property type="entry name" value="Thioredoxin-like_sf"/>
</dbReference>
<dbReference type="InterPro" id="IPR047262">
    <property type="entry name" value="PRX-like1"/>
</dbReference>
<dbReference type="PANTHER" id="PTHR43640">
    <property type="entry name" value="OS07G0260300 PROTEIN"/>
    <property type="match status" value="1"/>
</dbReference>
<dbReference type="InterPro" id="IPR000866">
    <property type="entry name" value="AhpC/TSA"/>
</dbReference>
<evidence type="ECO:0000259" key="1">
    <source>
        <dbReference type="PROSITE" id="PS51352"/>
    </source>
</evidence>
<feature type="domain" description="Thioredoxin" evidence="1">
    <location>
        <begin position="1"/>
        <end position="154"/>
    </location>
</feature>
<dbReference type="Gene3D" id="3.40.30.10">
    <property type="entry name" value="Glutaredoxin"/>
    <property type="match status" value="1"/>
</dbReference>
<dbReference type="InterPro" id="IPR013766">
    <property type="entry name" value="Thioredoxin_domain"/>
</dbReference>
<proteinExistence type="predicted"/>
<dbReference type="Pfam" id="PF00578">
    <property type="entry name" value="AhpC-TSA"/>
    <property type="match status" value="1"/>
</dbReference>
<organism evidence="2 3">
    <name type="scientific">Solitalea longa</name>
    <dbReference type="NCBI Taxonomy" id="2079460"/>
    <lineage>
        <taxon>Bacteria</taxon>
        <taxon>Pseudomonadati</taxon>
        <taxon>Bacteroidota</taxon>
        <taxon>Sphingobacteriia</taxon>
        <taxon>Sphingobacteriales</taxon>
        <taxon>Sphingobacteriaceae</taxon>
        <taxon>Solitalea</taxon>
    </lineage>
</organism>
<protein>
    <submittedName>
        <fullName evidence="2">Thioredoxin family protein</fullName>
    </submittedName>
</protein>
<evidence type="ECO:0000313" key="3">
    <source>
        <dbReference type="Proteomes" id="UP000236893"/>
    </source>
</evidence>
<dbReference type="Proteomes" id="UP000236893">
    <property type="component" value="Unassembled WGS sequence"/>
</dbReference>
<comment type="caution">
    <text evidence="2">The sequence shown here is derived from an EMBL/GenBank/DDBJ whole genome shotgun (WGS) entry which is preliminary data.</text>
</comment>
<dbReference type="GO" id="GO:0016491">
    <property type="term" value="F:oxidoreductase activity"/>
    <property type="evidence" value="ECO:0007669"/>
    <property type="project" value="InterPro"/>
</dbReference>
<keyword evidence="3" id="KW-1185">Reference proteome</keyword>
<dbReference type="EMBL" id="PQVF01000012">
    <property type="protein sequence ID" value="POY35233.1"/>
    <property type="molecule type" value="Genomic_DNA"/>
</dbReference>